<dbReference type="InterPro" id="IPR036388">
    <property type="entry name" value="WH-like_DNA-bd_sf"/>
</dbReference>
<dbReference type="OrthoDB" id="9802228at2"/>
<proteinExistence type="predicted"/>
<dbReference type="GO" id="GO:0006281">
    <property type="term" value="P:DNA repair"/>
    <property type="evidence" value="ECO:0007669"/>
    <property type="project" value="InterPro"/>
</dbReference>
<evidence type="ECO:0000259" key="2">
    <source>
        <dbReference type="Pfam" id="PF01035"/>
    </source>
</evidence>
<dbReference type="CDD" id="cd06445">
    <property type="entry name" value="ATase"/>
    <property type="match status" value="1"/>
</dbReference>
<dbReference type="InterPro" id="IPR052520">
    <property type="entry name" value="ATL_DNA_repair"/>
</dbReference>
<dbReference type="Proteomes" id="UP000199612">
    <property type="component" value="Unassembled WGS sequence"/>
</dbReference>
<keyword evidence="3" id="KW-0489">Methyltransferase</keyword>
<dbReference type="SUPFAM" id="SSF46767">
    <property type="entry name" value="Methylated DNA-protein cysteine methyltransferase, C-terminal domain"/>
    <property type="match status" value="1"/>
</dbReference>
<dbReference type="EMBL" id="FOLT01000008">
    <property type="protein sequence ID" value="SFC49290.1"/>
    <property type="molecule type" value="Genomic_DNA"/>
</dbReference>
<sequence length="102" mass="11643">MNRVLDEALIYEILSVVEEIPEGQVATYGQIARLIGRKRNARLVGRVLSMAEFYGSYPCHRVVNHAGRLVPGWSEQKQLLEAEGVAMKNMDHVDIKRHQWSL</sequence>
<dbReference type="STRING" id="753702.SAMN04488102_10848"/>
<evidence type="ECO:0000313" key="4">
    <source>
        <dbReference type="Proteomes" id="UP000199612"/>
    </source>
</evidence>
<dbReference type="Gene3D" id="1.10.10.10">
    <property type="entry name" value="Winged helix-like DNA-binding domain superfamily/Winged helix DNA-binding domain"/>
    <property type="match status" value="1"/>
</dbReference>
<gene>
    <name evidence="3" type="ORF">SAMN04488102_10848</name>
</gene>
<dbReference type="PANTHER" id="PTHR42942">
    <property type="entry name" value="6-O-METHYLGUANINE DNA METHYLTRANSFERASE"/>
    <property type="match status" value="1"/>
</dbReference>
<protein>
    <submittedName>
        <fullName evidence="3">Methylated-DNA-protein-cysteine methyltransferase related protein</fullName>
    </submittedName>
</protein>
<keyword evidence="3" id="KW-0808">Transferase</keyword>
<organism evidence="3 4">
    <name type="scientific">Alkalibacterium subtropicum</name>
    <dbReference type="NCBI Taxonomy" id="753702"/>
    <lineage>
        <taxon>Bacteria</taxon>
        <taxon>Bacillati</taxon>
        <taxon>Bacillota</taxon>
        <taxon>Bacilli</taxon>
        <taxon>Lactobacillales</taxon>
        <taxon>Carnobacteriaceae</taxon>
        <taxon>Alkalibacterium</taxon>
    </lineage>
</organism>
<dbReference type="InterPro" id="IPR036217">
    <property type="entry name" value="MethylDNA_cys_MeTrfase_DNAb"/>
</dbReference>
<dbReference type="RefSeq" id="WP_091530508.1">
    <property type="nucleotide sequence ID" value="NZ_FOLT01000008.1"/>
</dbReference>
<keyword evidence="1" id="KW-0227">DNA damage</keyword>
<dbReference type="PANTHER" id="PTHR42942:SF1">
    <property type="entry name" value="ALKYLTRANSFERASE-LIKE PROTEIN 1"/>
    <property type="match status" value="1"/>
</dbReference>
<keyword evidence="4" id="KW-1185">Reference proteome</keyword>
<dbReference type="GO" id="GO:0032259">
    <property type="term" value="P:methylation"/>
    <property type="evidence" value="ECO:0007669"/>
    <property type="project" value="UniProtKB-KW"/>
</dbReference>
<accession>A0A1I1JV97</accession>
<dbReference type="InterPro" id="IPR014048">
    <property type="entry name" value="MethylDNA_cys_MeTrfase_DNA-bd"/>
</dbReference>
<reference evidence="4" key="1">
    <citation type="submission" date="2016-10" db="EMBL/GenBank/DDBJ databases">
        <authorList>
            <person name="Varghese N."/>
            <person name="Submissions S."/>
        </authorList>
    </citation>
    <scope>NUCLEOTIDE SEQUENCE [LARGE SCALE GENOMIC DNA]</scope>
    <source>
        <strain evidence="4">DSM 23664</strain>
    </source>
</reference>
<dbReference type="AlphaFoldDB" id="A0A1I1JV97"/>
<evidence type="ECO:0000256" key="1">
    <source>
        <dbReference type="ARBA" id="ARBA00022763"/>
    </source>
</evidence>
<name>A0A1I1JV97_9LACT</name>
<dbReference type="Pfam" id="PF01035">
    <property type="entry name" value="DNA_binding_1"/>
    <property type="match status" value="1"/>
</dbReference>
<feature type="domain" description="Methylated-DNA-[protein]-cysteine S-methyltransferase DNA binding" evidence="2">
    <location>
        <begin position="12"/>
        <end position="85"/>
    </location>
</feature>
<evidence type="ECO:0000313" key="3">
    <source>
        <dbReference type="EMBL" id="SFC49290.1"/>
    </source>
</evidence>
<dbReference type="GO" id="GO:0008168">
    <property type="term" value="F:methyltransferase activity"/>
    <property type="evidence" value="ECO:0007669"/>
    <property type="project" value="UniProtKB-KW"/>
</dbReference>